<comment type="catalytic activity">
    <reaction evidence="1">
        <text>Release of an N-terminal tripeptide from a polypeptide.</text>
        <dbReference type="EC" id="3.4.14.10"/>
    </reaction>
</comment>
<accession>A0A9W8B727</accession>
<organism evidence="14 15">
    <name type="scientific">Dimargaris verticillata</name>
    <dbReference type="NCBI Taxonomy" id="2761393"/>
    <lineage>
        <taxon>Eukaryota</taxon>
        <taxon>Fungi</taxon>
        <taxon>Fungi incertae sedis</taxon>
        <taxon>Zoopagomycota</taxon>
        <taxon>Kickxellomycotina</taxon>
        <taxon>Dimargaritomycetes</taxon>
        <taxon>Dimargaritales</taxon>
        <taxon>Dimargaritaceae</taxon>
        <taxon>Dimargaris</taxon>
    </lineage>
</organism>
<dbReference type="InterPro" id="IPR050131">
    <property type="entry name" value="Peptidase_S8_subtilisin-like"/>
</dbReference>
<comment type="caution">
    <text evidence="14">The sequence shown here is derived from an EMBL/GenBank/DDBJ whole genome shotgun (WGS) entry which is preliminary data.</text>
</comment>
<evidence type="ECO:0000256" key="2">
    <source>
        <dbReference type="ARBA" id="ARBA00011073"/>
    </source>
</evidence>
<feature type="region of interest" description="Disordered" evidence="9">
    <location>
        <begin position="1"/>
        <end position="39"/>
    </location>
</feature>
<dbReference type="Pfam" id="PF21316">
    <property type="entry name" value="TPPII_GBD"/>
    <property type="match status" value="1"/>
</dbReference>
<evidence type="ECO:0000256" key="8">
    <source>
        <dbReference type="PROSITE-ProRule" id="PRU01240"/>
    </source>
</evidence>
<evidence type="ECO:0000313" key="14">
    <source>
        <dbReference type="EMBL" id="KAJ1984723.1"/>
    </source>
</evidence>
<evidence type="ECO:0000256" key="5">
    <source>
        <dbReference type="ARBA" id="ARBA00022670"/>
    </source>
</evidence>
<dbReference type="Pfam" id="PF12580">
    <property type="entry name" value="TPPII"/>
    <property type="match status" value="1"/>
</dbReference>
<dbReference type="PROSITE" id="PS00138">
    <property type="entry name" value="SUBTILASE_SER"/>
    <property type="match status" value="1"/>
</dbReference>
<dbReference type="EMBL" id="JANBQB010000012">
    <property type="protein sequence ID" value="KAJ1984723.1"/>
    <property type="molecule type" value="Genomic_DNA"/>
</dbReference>
<dbReference type="GO" id="GO:0004252">
    <property type="term" value="F:serine-type endopeptidase activity"/>
    <property type="evidence" value="ECO:0007669"/>
    <property type="project" value="UniProtKB-UniRule"/>
</dbReference>
<feature type="domain" description="Tripeptidyl-peptidase II first Ig-like" evidence="12">
    <location>
        <begin position="588"/>
        <end position="706"/>
    </location>
</feature>
<dbReference type="Proteomes" id="UP001151582">
    <property type="component" value="Unassembled WGS sequence"/>
</dbReference>
<evidence type="ECO:0000256" key="6">
    <source>
        <dbReference type="ARBA" id="ARBA00022801"/>
    </source>
</evidence>
<dbReference type="PANTHER" id="PTHR43806">
    <property type="entry name" value="PEPTIDASE S8"/>
    <property type="match status" value="1"/>
</dbReference>
<keyword evidence="6 8" id="KW-0378">Hydrolase</keyword>
<dbReference type="InterPro" id="IPR022229">
    <property type="entry name" value="TPPII_Ig-like-2"/>
</dbReference>
<protein>
    <recommendedName>
        <fullName evidence="3">tripeptidyl-peptidase II</fullName>
        <ecNumber evidence="3">3.4.14.10</ecNumber>
    </recommendedName>
</protein>
<dbReference type="InterPro" id="IPR036852">
    <property type="entry name" value="Peptidase_S8/S53_dom_sf"/>
</dbReference>
<feature type="active site" description="Charge relay system" evidence="8">
    <location>
        <position position="332"/>
    </location>
</feature>
<dbReference type="InterPro" id="IPR046940">
    <property type="entry name" value="TPPII_Ig-like_sf"/>
</dbReference>
<dbReference type="GO" id="GO:0008240">
    <property type="term" value="F:tripeptidyl-peptidase activity"/>
    <property type="evidence" value="ECO:0007669"/>
    <property type="project" value="UniProtKB-EC"/>
</dbReference>
<keyword evidence="4" id="KW-0031">Aminopeptidase</keyword>
<evidence type="ECO:0000256" key="1">
    <source>
        <dbReference type="ARBA" id="ARBA00001910"/>
    </source>
</evidence>
<evidence type="ECO:0000313" key="15">
    <source>
        <dbReference type="Proteomes" id="UP001151582"/>
    </source>
</evidence>
<dbReference type="Pfam" id="PF00082">
    <property type="entry name" value="Peptidase_S8"/>
    <property type="match status" value="1"/>
</dbReference>
<dbReference type="Gene3D" id="2.60.40.3170">
    <property type="match status" value="1"/>
</dbReference>
<dbReference type="PROSITE" id="PS51892">
    <property type="entry name" value="SUBTILASE"/>
    <property type="match status" value="1"/>
</dbReference>
<dbReference type="OrthoDB" id="10256524at2759"/>
<dbReference type="InterPro" id="IPR015500">
    <property type="entry name" value="Peptidase_S8_subtilisin-rel"/>
</dbReference>
<dbReference type="InterPro" id="IPR046939">
    <property type="entry name" value="TPPII_C_sf"/>
</dbReference>
<sequence length="1378" mass="151576">MTASWLAKGSPPSAGPISEYPVRGLLPKEPAKEGRATGAEEMVPSGCASTVLGPGTFWFLLQCEAVNAVSSLHSPELETEAAAFLKKFPEYDGRGTVIAVLDTGVDPAAYGLQTTTDGKPKIIDIIDCTGSGDVAMNVVEKPTKQTIDNQQVSTLPGISGRTLLIPDTWTNPSGEYHLGLKAAFDLFPDDLAARVAKSRRAKNLKEPNRLLCEAESALAKWKAANPSLDKLSEDEAKVGTDLERRASLLQKELDAHRDRGVIMDCVVFHDGTEWRAVLDTKESGDLRDAPVLRDYKNEPKYYTLGTDDQLSYSVKFYDDGKTLSIVTVAGYHGTHVAGIIAAHHPEEPELNGIISLKIGDHRLGSMETGTAVTRAAIALVENQCDLANMSYGEPTSVANVGYFIDLVKQDVIKRYGCIFVASAGNEGPALSTLGAPGGASSHLIGVGAHVNHSQMQAEYGLLEYAPEVPYTWSSRGPSYDGDIGVDIFAPGSAVTSYPAYTENRAKLLNGTSMSSPNCCGCIALLLSGLKAKGKVYTPFRIKSAIKNSALSINDSMNVGYIQVDKAWQYIHKFYDQEDQDIFYHVLHTNHGPRRGVYLRDHDETSAVQFFQFNVTPLFMNAKYDDPDDDDTRTKAKFAFEKRVTLVTTTSYVQVPDFVYLNSAGNNFKISVDPTQLDAGRFYFTEVKGFDAKSVDRGPLFSIPVTICKPQLPDSSAVVTFPDIRFSSAQIERRFVHVPLGASHATVRLLPKNSAPTQPALFLLQIVQLRPHRRFTYLGTKRSMTLFSGSLGQGSGDTERKVFGLNLGGHGTVELCLGQFWSAFGDHSVTMEIEFHGFQLIGASSNSDGALSVDARDVYTRLDLMTPLRREQWVSPTVKLDSLFKYLQPTDAVIQPLGKDRDQLPDGTLIKELVLTYKLSRTKNSGETYFLSLPALNRGIYEMWFDNVYLMVYDVRKQLIHSQSAYVKPIKLSRVGDYTVLVQLRYHLSQVLEQYHRMPLKVETKLSSTVKIATVKDIARLHQNGALSSSFSVPSCEKGQVLPFYILSLPMDKPPVGISPGDVLGGRLTLGSIEGMAVTYPVAVNAYSYTEKKPAKEDEAVSDSASSSASSEATESDTKPFKSETQLLTESLWRAKMQTLKKTKDDNLKAKLIAELDQECATFIPYLVQRLDTEIDGVTWDTASDEKLNTVMNLADRIIGTIDKDALTIALHSPKPLAPTQAYKDQQQDYKQQKNALKRAYTANSLALGTMANRSAAASDASTVAPTGGERSAHVGVDYNALLDQSLANFLHLAKADNTDYDYLLIYVAKERKAGRYGLAWSAANEFLANTALTAENVKKLEKVEQLRIDVVQEAGYTFWVDTYNKERIWTRFTEYAKF</sequence>
<evidence type="ECO:0000259" key="12">
    <source>
        <dbReference type="Pfam" id="PF21223"/>
    </source>
</evidence>
<feature type="domain" description="Peptidase S8/S53" evidence="10">
    <location>
        <begin position="93"/>
        <end position="549"/>
    </location>
</feature>
<dbReference type="InterPro" id="IPR048383">
    <property type="entry name" value="TPPII_Ig-like-1"/>
</dbReference>
<dbReference type="Gene3D" id="3.40.50.200">
    <property type="entry name" value="Peptidase S8/S53 domain"/>
    <property type="match status" value="2"/>
</dbReference>
<keyword evidence="7 8" id="KW-0720">Serine protease</keyword>
<dbReference type="EC" id="3.4.14.10" evidence="3"/>
<evidence type="ECO:0000256" key="4">
    <source>
        <dbReference type="ARBA" id="ARBA00022438"/>
    </source>
</evidence>
<dbReference type="GO" id="GO:0005829">
    <property type="term" value="C:cytosol"/>
    <property type="evidence" value="ECO:0007669"/>
    <property type="project" value="TreeGrafter"/>
</dbReference>
<gene>
    <name evidence="14" type="ORF">H4R34_000485</name>
</gene>
<dbReference type="InterPro" id="IPR022398">
    <property type="entry name" value="Peptidase_S8_His-AS"/>
</dbReference>
<feature type="domain" description="Tripeptidyl-peptidase II galactose-binding" evidence="13">
    <location>
        <begin position="726"/>
        <end position="824"/>
    </location>
</feature>
<evidence type="ECO:0000256" key="7">
    <source>
        <dbReference type="ARBA" id="ARBA00022825"/>
    </source>
</evidence>
<dbReference type="Pfam" id="PF21223">
    <property type="entry name" value="TPPII_Ig-like-1"/>
    <property type="match status" value="1"/>
</dbReference>
<evidence type="ECO:0000256" key="3">
    <source>
        <dbReference type="ARBA" id="ARBA00012462"/>
    </source>
</evidence>
<evidence type="ECO:0000256" key="9">
    <source>
        <dbReference type="SAM" id="MobiDB-lite"/>
    </source>
</evidence>
<name>A0A9W8B727_9FUNG</name>
<dbReference type="GO" id="GO:0006508">
    <property type="term" value="P:proteolysis"/>
    <property type="evidence" value="ECO:0007669"/>
    <property type="project" value="UniProtKB-KW"/>
</dbReference>
<reference evidence="14" key="1">
    <citation type="submission" date="2022-07" db="EMBL/GenBank/DDBJ databases">
        <title>Phylogenomic reconstructions and comparative analyses of Kickxellomycotina fungi.</title>
        <authorList>
            <person name="Reynolds N.K."/>
            <person name="Stajich J.E."/>
            <person name="Barry K."/>
            <person name="Grigoriev I.V."/>
            <person name="Crous P."/>
            <person name="Smith M.E."/>
        </authorList>
    </citation>
    <scope>NUCLEOTIDE SEQUENCE</scope>
    <source>
        <strain evidence="14">RSA 567</strain>
    </source>
</reference>
<keyword evidence="5 8" id="KW-0645">Protease</keyword>
<evidence type="ECO:0000259" key="10">
    <source>
        <dbReference type="Pfam" id="PF00082"/>
    </source>
</evidence>
<keyword evidence="15" id="KW-1185">Reference proteome</keyword>
<feature type="active site" description="Charge relay system" evidence="8">
    <location>
        <position position="512"/>
    </location>
</feature>
<dbReference type="PANTHER" id="PTHR43806:SF14">
    <property type="entry name" value="TRIPEPTIDYL-PEPTIDASE 2"/>
    <property type="match status" value="1"/>
</dbReference>
<dbReference type="InterPro" id="IPR048384">
    <property type="entry name" value="TPPII_GBD"/>
</dbReference>
<feature type="region of interest" description="Disordered" evidence="9">
    <location>
        <begin position="1094"/>
        <end position="1122"/>
    </location>
</feature>
<proteinExistence type="inferred from homology"/>
<dbReference type="InterPro" id="IPR023828">
    <property type="entry name" value="Peptidase_S8_Ser-AS"/>
</dbReference>
<dbReference type="Gene3D" id="1.25.40.710">
    <property type="match status" value="1"/>
</dbReference>
<feature type="active site" description="Charge relay system" evidence="8">
    <location>
        <position position="102"/>
    </location>
</feature>
<dbReference type="InterPro" id="IPR000209">
    <property type="entry name" value="Peptidase_S8/S53_dom"/>
</dbReference>
<feature type="compositionally biased region" description="Low complexity" evidence="9">
    <location>
        <begin position="1101"/>
        <end position="1112"/>
    </location>
</feature>
<dbReference type="SUPFAM" id="SSF52743">
    <property type="entry name" value="Subtilisin-like"/>
    <property type="match status" value="1"/>
</dbReference>
<evidence type="ECO:0000259" key="13">
    <source>
        <dbReference type="Pfam" id="PF21316"/>
    </source>
</evidence>
<dbReference type="GO" id="GO:0004177">
    <property type="term" value="F:aminopeptidase activity"/>
    <property type="evidence" value="ECO:0007669"/>
    <property type="project" value="UniProtKB-KW"/>
</dbReference>
<dbReference type="PROSITE" id="PS00137">
    <property type="entry name" value="SUBTILASE_HIS"/>
    <property type="match status" value="1"/>
</dbReference>
<comment type="similarity">
    <text evidence="2 8">Belongs to the peptidase S8 family.</text>
</comment>
<dbReference type="PRINTS" id="PR00723">
    <property type="entry name" value="SUBTILISIN"/>
</dbReference>
<feature type="domain" description="Tripeptidyl peptidase II second Ig-like" evidence="11">
    <location>
        <begin position="867"/>
        <end position="1054"/>
    </location>
</feature>
<evidence type="ECO:0000259" key="11">
    <source>
        <dbReference type="Pfam" id="PF12580"/>
    </source>
</evidence>